<accession>A0A5N6V8Y1</accession>
<proteinExistence type="inferred from homology"/>
<dbReference type="AlphaFoldDB" id="A0A5N6V8Y1"/>
<dbReference type="EMBL" id="ML738589">
    <property type="protein sequence ID" value="KAE8167485.1"/>
    <property type="molecule type" value="Genomic_DNA"/>
</dbReference>
<gene>
    <name evidence="5" type="ORF">BDV40DRAFT_312746</name>
</gene>
<evidence type="ECO:0000256" key="2">
    <source>
        <dbReference type="ARBA" id="ARBA00009861"/>
    </source>
</evidence>
<evidence type="ECO:0000313" key="6">
    <source>
        <dbReference type="Proteomes" id="UP000326950"/>
    </source>
</evidence>
<keyword evidence="4" id="KW-0012">Acyltransferase</keyword>
<evidence type="ECO:0000313" key="5">
    <source>
        <dbReference type="EMBL" id="KAE8167485.1"/>
    </source>
</evidence>
<comment type="similarity">
    <text evidence="2">Belongs to the plant acyltransferase family.</text>
</comment>
<keyword evidence="6" id="KW-1185">Reference proteome</keyword>
<dbReference type="Gene3D" id="3.30.559.10">
    <property type="entry name" value="Chloramphenicol acetyltransferase-like domain"/>
    <property type="match status" value="2"/>
</dbReference>
<evidence type="ECO:0000256" key="4">
    <source>
        <dbReference type="ARBA" id="ARBA00023315"/>
    </source>
</evidence>
<reference evidence="5 6" key="1">
    <citation type="submission" date="2019-04" db="EMBL/GenBank/DDBJ databases">
        <title>Friends and foes A comparative genomics study of 23 Aspergillus species from section Flavi.</title>
        <authorList>
            <consortium name="DOE Joint Genome Institute"/>
            <person name="Kjaerbolling I."/>
            <person name="Vesth T."/>
            <person name="Frisvad J.C."/>
            <person name="Nybo J.L."/>
            <person name="Theobald S."/>
            <person name="Kildgaard S."/>
            <person name="Isbrandt T."/>
            <person name="Kuo A."/>
            <person name="Sato A."/>
            <person name="Lyhne E.K."/>
            <person name="Kogle M.E."/>
            <person name="Wiebenga A."/>
            <person name="Kun R.S."/>
            <person name="Lubbers R.J."/>
            <person name="Makela M.R."/>
            <person name="Barry K."/>
            <person name="Chovatia M."/>
            <person name="Clum A."/>
            <person name="Daum C."/>
            <person name="Haridas S."/>
            <person name="He G."/>
            <person name="LaButti K."/>
            <person name="Lipzen A."/>
            <person name="Mondo S."/>
            <person name="Riley R."/>
            <person name="Salamov A."/>
            <person name="Simmons B.A."/>
            <person name="Magnuson J.K."/>
            <person name="Henrissat B."/>
            <person name="Mortensen U.H."/>
            <person name="Larsen T.O."/>
            <person name="Devries R.P."/>
            <person name="Grigoriev I.V."/>
            <person name="Machida M."/>
            <person name="Baker S.E."/>
            <person name="Andersen M.R."/>
        </authorList>
    </citation>
    <scope>NUCLEOTIDE SEQUENCE [LARGE SCALE GENOMIC DNA]</scope>
    <source>
        <strain evidence="5 6">CBS 117626</strain>
    </source>
</reference>
<dbReference type="InterPro" id="IPR023213">
    <property type="entry name" value="CAT-like_dom_sf"/>
</dbReference>
<dbReference type="InterPro" id="IPR051283">
    <property type="entry name" value="Sec_Metabolite_Acyltrans"/>
</dbReference>
<name>A0A5N6V8Y1_ASPTM</name>
<protein>
    <recommendedName>
        <fullName evidence="7">Transferase family-domain-containing protein</fullName>
    </recommendedName>
</protein>
<dbReference type="OrthoDB" id="21502at2759"/>
<comment type="pathway">
    <text evidence="1">Secondary metabolite biosynthesis.</text>
</comment>
<dbReference type="Proteomes" id="UP000326950">
    <property type="component" value="Unassembled WGS sequence"/>
</dbReference>
<evidence type="ECO:0000256" key="1">
    <source>
        <dbReference type="ARBA" id="ARBA00005179"/>
    </source>
</evidence>
<evidence type="ECO:0008006" key="7">
    <source>
        <dbReference type="Google" id="ProtNLM"/>
    </source>
</evidence>
<dbReference type="PANTHER" id="PTHR31896:SF69">
    <property type="entry name" value="FAMILY REGULATORY PROTEIN, PUTATIVE (AFU_ORTHOLOGUE AFUA_3G14730)-RELATED"/>
    <property type="match status" value="1"/>
</dbReference>
<organism evidence="5 6">
    <name type="scientific">Aspergillus tamarii</name>
    <dbReference type="NCBI Taxonomy" id="41984"/>
    <lineage>
        <taxon>Eukaryota</taxon>
        <taxon>Fungi</taxon>
        <taxon>Dikarya</taxon>
        <taxon>Ascomycota</taxon>
        <taxon>Pezizomycotina</taxon>
        <taxon>Eurotiomycetes</taxon>
        <taxon>Eurotiomycetidae</taxon>
        <taxon>Eurotiales</taxon>
        <taxon>Aspergillaceae</taxon>
        <taxon>Aspergillus</taxon>
        <taxon>Aspergillus subgen. Circumdati</taxon>
    </lineage>
</organism>
<keyword evidence="3" id="KW-0808">Transferase</keyword>
<dbReference type="GO" id="GO:0016746">
    <property type="term" value="F:acyltransferase activity"/>
    <property type="evidence" value="ECO:0007669"/>
    <property type="project" value="UniProtKB-KW"/>
</dbReference>
<evidence type="ECO:0000256" key="3">
    <source>
        <dbReference type="ARBA" id="ARBA00022679"/>
    </source>
</evidence>
<sequence length="498" mass="55870">MGLFSKNKPPRPERVPTDTVVPLSIIDNHPLLRRLCVHFTCRFDNVLDTEMLRLSLERLLELDGWRRLGARLREDDNGRLEHHVPAQYDAKRPGTEFTEAKYPMGIDDHPLGAKFPQASSQPALFGCPTELLPLCLGPHSPRQIEDWLYSDRPQLAIHVASFHDATLVTVTWTHTLSDIMGLAGFFKAWTAVLSGREEEVPEFWGIGETPMQQLGEDSAGEPHVADRFLLKGLGLLCFALWSLFDLIWYPREKEHVVCIPGRFVEQMRTDSLAELKQQNNEEGAPFLSESDVLLAWWAQAQAKALNPLPNRMITIINIFDVRGIALPESISKKASFVTNASQPSFICLPTEQIFNQPISALASHVRHGLVQHRTKPEVEAFYARYRTYSMNIRDTPIYSGSNGLCLCWSNWNKARLFEVDFSAAVITKEIPGAGRTHGHGRPSYINSGLLSSGCSLRNVGRIVGKDASGNWWLACNMRRGAWPGIEEQLKALGETNIG</sequence>
<dbReference type="PANTHER" id="PTHR31896">
    <property type="entry name" value="FAMILY REGULATORY PROTEIN, PUTATIVE (AFU_ORTHOLOGUE AFUA_3G14730)-RELATED"/>
    <property type="match status" value="1"/>
</dbReference>